<evidence type="ECO:0000256" key="1">
    <source>
        <dbReference type="ARBA" id="ARBA00004648"/>
    </source>
</evidence>
<evidence type="ECO:0000256" key="7">
    <source>
        <dbReference type="ARBA" id="ARBA00023136"/>
    </source>
</evidence>
<dbReference type="PANTHER" id="PTHR12804:SF0">
    <property type="entry name" value="SIGNAL PEPTIDASE COMPLEX SUBUNIT 3"/>
    <property type="match status" value="1"/>
</dbReference>
<evidence type="ECO:0000313" key="9">
    <source>
        <dbReference type="EMBL" id="CAJ1965669.1"/>
    </source>
</evidence>
<dbReference type="EMBL" id="CAKOGP040002214">
    <property type="protein sequence ID" value="CAJ1965669.1"/>
    <property type="molecule type" value="Genomic_DNA"/>
</dbReference>
<dbReference type="PIRSF" id="PIRSF016089">
    <property type="entry name" value="SPC22"/>
    <property type="match status" value="1"/>
</dbReference>
<gene>
    <name evidence="9" type="ORF">CYCCA115_LOCUS21262</name>
</gene>
<protein>
    <recommendedName>
        <fullName evidence="8">Signal peptidase complex subunit 3</fullName>
    </recommendedName>
</protein>
<dbReference type="Pfam" id="PF04573">
    <property type="entry name" value="SPC22"/>
    <property type="match status" value="1"/>
</dbReference>
<evidence type="ECO:0000256" key="4">
    <source>
        <dbReference type="ARBA" id="ARBA00022824"/>
    </source>
</evidence>
<keyword evidence="4" id="KW-0256">Endoplasmic reticulum</keyword>
<dbReference type="PROSITE" id="PS51257">
    <property type="entry name" value="PROKAR_LIPOPROTEIN"/>
    <property type="match status" value="1"/>
</dbReference>
<comment type="subcellular location">
    <subcellularLocation>
        <location evidence="1">Endoplasmic reticulum membrane</location>
        <topology evidence="1">Single-pass type II membrane protein</topology>
    </subcellularLocation>
</comment>
<proteinExistence type="inferred from homology"/>
<dbReference type="GO" id="GO:0045047">
    <property type="term" value="P:protein targeting to ER"/>
    <property type="evidence" value="ECO:0007669"/>
    <property type="project" value="TreeGrafter"/>
</dbReference>
<keyword evidence="10" id="KW-1185">Reference proteome</keyword>
<keyword evidence="7" id="KW-0472">Membrane</keyword>
<dbReference type="Proteomes" id="UP001295423">
    <property type="component" value="Unassembled WGS sequence"/>
</dbReference>
<name>A0AAD2G7D2_9STRA</name>
<evidence type="ECO:0000256" key="2">
    <source>
        <dbReference type="ARBA" id="ARBA00009289"/>
    </source>
</evidence>
<evidence type="ECO:0000256" key="3">
    <source>
        <dbReference type="ARBA" id="ARBA00022692"/>
    </source>
</evidence>
<evidence type="ECO:0000256" key="8">
    <source>
        <dbReference type="ARBA" id="ARBA00029556"/>
    </source>
</evidence>
<dbReference type="AlphaFoldDB" id="A0AAD2G7D2"/>
<organism evidence="9 10">
    <name type="scientific">Cylindrotheca closterium</name>
    <dbReference type="NCBI Taxonomy" id="2856"/>
    <lineage>
        <taxon>Eukaryota</taxon>
        <taxon>Sar</taxon>
        <taxon>Stramenopiles</taxon>
        <taxon>Ochrophyta</taxon>
        <taxon>Bacillariophyta</taxon>
        <taxon>Bacillariophyceae</taxon>
        <taxon>Bacillariophycidae</taxon>
        <taxon>Bacillariales</taxon>
        <taxon>Bacillariaceae</taxon>
        <taxon>Cylindrotheca</taxon>
    </lineage>
</organism>
<evidence type="ECO:0000256" key="5">
    <source>
        <dbReference type="ARBA" id="ARBA00022968"/>
    </source>
</evidence>
<dbReference type="PANTHER" id="PTHR12804">
    <property type="entry name" value="MICROSOMAL SIGNAL PEPTIDASE 23 KD SUBUNIT SPC22/23"/>
    <property type="match status" value="1"/>
</dbReference>
<comment type="similarity">
    <text evidence="2">Belongs to the SPCS3 family.</text>
</comment>
<keyword evidence="6" id="KW-1133">Transmembrane helix</keyword>
<sequence>MHTVWVRLNAVVFFGLTVLLGLSCLAAISKIGHSYSNQPVIHTLEVRDLKSLKSHGGVDRALFSFDLHADFAPTFHWNIKQIFVYVIASYETEQKKVNKVVVHDKIIEATNPDKVLNYKGTFVKYALVDQGDDLRGKDITLQLLWDHMPITGLLYMGEQPLSEASTFTLPEEYQ</sequence>
<dbReference type="InterPro" id="IPR007653">
    <property type="entry name" value="SPC3"/>
</dbReference>
<accession>A0AAD2G7D2</accession>
<dbReference type="GO" id="GO:0005787">
    <property type="term" value="C:signal peptidase complex"/>
    <property type="evidence" value="ECO:0007669"/>
    <property type="project" value="InterPro"/>
</dbReference>
<evidence type="ECO:0000256" key="6">
    <source>
        <dbReference type="ARBA" id="ARBA00022989"/>
    </source>
</evidence>
<keyword evidence="3" id="KW-0812">Transmembrane</keyword>
<evidence type="ECO:0000313" key="10">
    <source>
        <dbReference type="Proteomes" id="UP001295423"/>
    </source>
</evidence>
<dbReference type="GO" id="GO:0006465">
    <property type="term" value="P:signal peptide processing"/>
    <property type="evidence" value="ECO:0007669"/>
    <property type="project" value="InterPro"/>
</dbReference>
<comment type="caution">
    <text evidence="9">The sequence shown here is derived from an EMBL/GenBank/DDBJ whole genome shotgun (WGS) entry which is preliminary data.</text>
</comment>
<keyword evidence="5" id="KW-0735">Signal-anchor</keyword>
<reference evidence="9" key="1">
    <citation type="submission" date="2023-08" db="EMBL/GenBank/DDBJ databases">
        <authorList>
            <person name="Audoor S."/>
            <person name="Bilcke G."/>
        </authorList>
    </citation>
    <scope>NUCLEOTIDE SEQUENCE</scope>
</reference>